<dbReference type="AlphaFoldDB" id="A0A8H7F5H8"/>
<dbReference type="EMBL" id="JABXXO010000005">
    <property type="protein sequence ID" value="KAF7777798.1"/>
    <property type="molecule type" value="Genomic_DNA"/>
</dbReference>
<reference evidence="1 2" key="1">
    <citation type="journal article" name="Sci. Rep.">
        <title>Telomere-to-telomere assembled and centromere annotated genomes of the two main subspecies of the button mushroom Agaricus bisporus reveal especially polymorphic chromosome ends.</title>
        <authorList>
            <person name="Sonnenberg A.S.M."/>
            <person name="Sedaghat-Telgerd N."/>
            <person name="Lavrijssen B."/>
            <person name="Ohm R.A."/>
            <person name="Hendrickx P.M."/>
            <person name="Scholtmeijer K."/>
            <person name="Baars J.J.P."/>
            <person name="van Peer A."/>
        </authorList>
    </citation>
    <scope>NUCLEOTIDE SEQUENCE [LARGE SCALE GENOMIC DNA]</scope>
    <source>
        <strain evidence="1 2">H119_p4</strain>
    </source>
</reference>
<organism evidence="1 2">
    <name type="scientific">Agaricus bisporus var. burnettii</name>
    <dbReference type="NCBI Taxonomy" id="192524"/>
    <lineage>
        <taxon>Eukaryota</taxon>
        <taxon>Fungi</taxon>
        <taxon>Dikarya</taxon>
        <taxon>Basidiomycota</taxon>
        <taxon>Agaricomycotina</taxon>
        <taxon>Agaricomycetes</taxon>
        <taxon>Agaricomycetidae</taxon>
        <taxon>Agaricales</taxon>
        <taxon>Agaricineae</taxon>
        <taxon>Agaricaceae</taxon>
        <taxon>Agaricus</taxon>
    </lineage>
</organism>
<accession>A0A8H7F5H8</accession>
<protein>
    <submittedName>
        <fullName evidence="1">Uncharacterized protein</fullName>
    </submittedName>
</protein>
<gene>
    <name evidence="1" type="ORF">Agabi119p4_3870</name>
</gene>
<name>A0A8H7F5H8_AGABI</name>
<evidence type="ECO:0000313" key="1">
    <source>
        <dbReference type="EMBL" id="KAF7777798.1"/>
    </source>
</evidence>
<dbReference type="Proteomes" id="UP000629468">
    <property type="component" value="Unassembled WGS sequence"/>
</dbReference>
<proteinExistence type="predicted"/>
<comment type="caution">
    <text evidence="1">The sequence shown here is derived from an EMBL/GenBank/DDBJ whole genome shotgun (WGS) entry which is preliminary data.</text>
</comment>
<evidence type="ECO:0000313" key="2">
    <source>
        <dbReference type="Proteomes" id="UP000629468"/>
    </source>
</evidence>
<sequence>MAKVFSDSTFIHSFSILRTVNPELYFSLEVYPPNAQPALCDRNSRCERQASIEVFGPRDLAANSYNTAYYRRERRSLALVVYSAHGLDFPSWWSISIFTSRCRKVDQI</sequence>